<dbReference type="Pfam" id="PF04076">
    <property type="entry name" value="BOF"/>
    <property type="match status" value="1"/>
</dbReference>
<proteinExistence type="predicted"/>
<feature type="chain" id="PRO_5047272216" evidence="2">
    <location>
        <begin position="20"/>
        <end position="127"/>
    </location>
</feature>
<keyword evidence="4" id="KW-1185">Reference proteome</keyword>
<reference evidence="3 4" key="1">
    <citation type="submission" date="2022-03" db="EMBL/GenBank/DDBJ databases">
        <title>Ignatzschineria rhizosphaerae HR5S32.</title>
        <authorList>
            <person name="Sun J.Q."/>
            <person name="Feng J.Y."/>
        </authorList>
    </citation>
    <scope>NUCLEOTIDE SEQUENCE [LARGE SCALE GENOMIC DNA]</scope>
    <source>
        <strain evidence="3 4">HR5S32</strain>
    </source>
</reference>
<accession>A0ABY3WYT2</accession>
<evidence type="ECO:0000256" key="1">
    <source>
        <dbReference type="ARBA" id="ARBA00022729"/>
    </source>
</evidence>
<dbReference type="PANTHER" id="PTHR36571">
    <property type="entry name" value="PROTEIN YGIW"/>
    <property type="match status" value="1"/>
</dbReference>
<protein>
    <submittedName>
        <fullName evidence="3">NirD/YgiW/YdeI family stress tolerance protein</fullName>
    </submittedName>
</protein>
<evidence type="ECO:0000313" key="4">
    <source>
        <dbReference type="Proteomes" id="UP000829542"/>
    </source>
</evidence>
<dbReference type="SUPFAM" id="SSF101756">
    <property type="entry name" value="Hypothetical protein YgiW"/>
    <property type="match status" value="1"/>
</dbReference>
<dbReference type="Proteomes" id="UP000829542">
    <property type="component" value="Chromosome"/>
</dbReference>
<dbReference type="InterPro" id="IPR036700">
    <property type="entry name" value="BOBF_sf"/>
</dbReference>
<gene>
    <name evidence="3" type="ORF">MMG00_11280</name>
</gene>
<name>A0ABY3WYT2_9GAMM</name>
<keyword evidence="1 2" id="KW-0732">Signal</keyword>
<dbReference type="InterPro" id="IPR005220">
    <property type="entry name" value="CarO-like"/>
</dbReference>
<dbReference type="Gene3D" id="2.40.50.200">
    <property type="entry name" value="Bacterial OB-fold"/>
    <property type="match status" value="1"/>
</dbReference>
<sequence>MKKLLIAMVFMGLATSAQAQFTGSDVGMPPQDLLISPFEISKVEAVRQMPDDTYVTVVGHIIAQQGRDRDKYLFQDETGEIIVEIDKKLWRNQPVSPETTVKILGELDQSRHQDRVKIEAVYLEVIQ</sequence>
<dbReference type="NCBIfam" id="NF033674">
    <property type="entry name" value="stress_OB_fold"/>
    <property type="match status" value="1"/>
</dbReference>
<evidence type="ECO:0000256" key="2">
    <source>
        <dbReference type="SAM" id="SignalP"/>
    </source>
</evidence>
<organism evidence="3 4">
    <name type="scientific">Ignatzschineria rhizosphaerae</name>
    <dbReference type="NCBI Taxonomy" id="2923279"/>
    <lineage>
        <taxon>Bacteria</taxon>
        <taxon>Pseudomonadati</taxon>
        <taxon>Pseudomonadota</taxon>
        <taxon>Gammaproteobacteria</taxon>
        <taxon>Cardiobacteriales</taxon>
        <taxon>Ignatzschineriaceae</taxon>
        <taxon>Ignatzschineria</taxon>
    </lineage>
</organism>
<dbReference type="RefSeq" id="WP_242148372.1">
    <property type="nucleotide sequence ID" value="NZ_CP093379.1"/>
</dbReference>
<dbReference type="EMBL" id="CP093379">
    <property type="protein sequence ID" value="UNM95783.1"/>
    <property type="molecule type" value="Genomic_DNA"/>
</dbReference>
<evidence type="ECO:0000313" key="3">
    <source>
        <dbReference type="EMBL" id="UNM95783.1"/>
    </source>
</evidence>
<dbReference type="PANTHER" id="PTHR36571:SF1">
    <property type="entry name" value="PROTEIN YGIW"/>
    <property type="match status" value="1"/>
</dbReference>
<feature type="signal peptide" evidence="2">
    <location>
        <begin position="1"/>
        <end position="19"/>
    </location>
</feature>